<dbReference type="GO" id="GO:0015171">
    <property type="term" value="F:amino acid transmembrane transporter activity"/>
    <property type="evidence" value="ECO:0007669"/>
    <property type="project" value="TreeGrafter"/>
</dbReference>
<feature type="transmembrane region" description="Helical" evidence="6">
    <location>
        <begin position="199"/>
        <end position="220"/>
    </location>
</feature>
<feature type="transmembrane region" description="Helical" evidence="6">
    <location>
        <begin position="32"/>
        <end position="54"/>
    </location>
</feature>
<gene>
    <name evidence="7" type="ORF">OI18_18210</name>
</gene>
<dbReference type="PIRSF" id="PIRSF006060">
    <property type="entry name" value="AA_transporter"/>
    <property type="match status" value="1"/>
</dbReference>
<feature type="transmembrane region" description="Helical" evidence="6">
    <location>
        <begin position="313"/>
        <end position="333"/>
    </location>
</feature>
<dbReference type="OrthoDB" id="9762947at2"/>
<comment type="subcellular location">
    <subcellularLocation>
        <location evidence="1">Membrane</location>
        <topology evidence="1">Multi-pass membrane protein</topology>
    </subcellularLocation>
</comment>
<evidence type="ECO:0000256" key="3">
    <source>
        <dbReference type="ARBA" id="ARBA00022692"/>
    </source>
</evidence>
<keyword evidence="8" id="KW-1185">Reference proteome</keyword>
<feature type="transmembrane region" description="Helical" evidence="6">
    <location>
        <begin position="418"/>
        <end position="437"/>
    </location>
</feature>
<dbReference type="Proteomes" id="UP000031408">
    <property type="component" value="Unassembled WGS sequence"/>
</dbReference>
<name>A0A0C1LCG0_9BACT</name>
<evidence type="ECO:0000256" key="2">
    <source>
        <dbReference type="ARBA" id="ARBA00022448"/>
    </source>
</evidence>
<evidence type="ECO:0000256" key="5">
    <source>
        <dbReference type="ARBA" id="ARBA00023136"/>
    </source>
</evidence>
<evidence type="ECO:0000256" key="4">
    <source>
        <dbReference type="ARBA" id="ARBA00022989"/>
    </source>
</evidence>
<dbReference type="EMBL" id="JSVC01000021">
    <property type="protein sequence ID" value="KIC93193.1"/>
    <property type="molecule type" value="Genomic_DNA"/>
</dbReference>
<protein>
    <submittedName>
        <fullName evidence="7">Amino acid permease</fullName>
    </submittedName>
</protein>
<dbReference type="GO" id="GO:0016020">
    <property type="term" value="C:membrane"/>
    <property type="evidence" value="ECO:0007669"/>
    <property type="project" value="UniProtKB-SubCell"/>
</dbReference>
<dbReference type="AlphaFoldDB" id="A0A0C1LCG0"/>
<proteinExistence type="predicted"/>
<feature type="transmembrane region" description="Helical" evidence="6">
    <location>
        <begin position="272"/>
        <end position="292"/>
    </location>
</feature>
<reference evidence="7 8" key="1">
    <citation type="submission" date="2014-11" db="EMBL/GenBank/DDBJ databases">
        <title>Genome sequence of Flavihumibacter solisilvae 3-3.</title>
        <authorList>
            <person name="Zhou G."/>
            <person name="Li M."/>
            <person name="Wang G."/>
        </authorList>
    </citation>
    <scope>NUCLEOTIDE SEQUENCE [LARGE SCALE GENOMIC DNA]</scope>
    <source>
        <strain evidence="7 8">3-3</strain>
    </source>
</reference>
<dbReference type="Gene3D" id="1.20.1740.10">
    <property type="entry name" value="Amino acid/polyamine transporter I"/>
    <property type="match status" value="1"/>
</dbReference>
<feature type="transmembrane region" description="Helical" evidence="6">
    <location>
        <begin position="103"/>
        <end position="127"/>
    </location>
</feature>
<dbReference type="InterPro" id="IPR002293">
    <property type="entry name" value="AA/rel_permease1"/>
</dbReference>
<dbReference type="RefSeq" id="WP_039142441.1">
    <property type="nucleotide sequence ID" value="NZ_JSVC01000021.1"/>
</dbReference>
<dbReference type="PANTHER" id="PTHR43243">
    <property type="entry name" value="INNER MEMBRANE TRANSPORTER YGJI-RELATED"/>
    <property type="match status" value="1"/>
</dbReference>
<evidence type="ECO:0000313" key="7">
    <source>
        <dbReference type="EMBL" id="KIC93193.1"/>
    </source>
</evidence>
<keyword evidence="5 6" id="KW-0472">Membrane</keyword>
<evidence type="ECO:0000256" key="6">
    <source>
        <dbReference type="SAM" id="Phobius"/>
    </source>
</evidence>
<keyword evidence="3 6" id="KW-0812">Transmembrane</keyword>
<feature type="transmembrane region" description="Helical" evidence="6">
    <location>
        <begin position="473"/>
        <end position="493"/>
    </location>
</feature>
<feature type="transmembrane region" description="Helical" evidence="6">
    <location>
        <begin position="227"/>
        <end position="252"/>
    </location>
</feature>
<organism evidence="7 8">
    <name type="scientific">Flavihumibacter solisilvae</name>
    <dbReference type="NCBI Taxonomy" id="1349421"/>
    <lineage>
        <taxon>Bacteria</taxon>
        <taxon>Pseudomonadati</taxon>
        <taxon>Bacteroidota</taxon>
        <taxon>Chitinophagia</taxon>
        <taxon>Chitinophagales</taxon>
        <taxon>Chitinophagaceae</taxon>
        <taxon>Flavihumibacter</taxon>
    </lineage>
</organism>
<sequence>MSLFRKKSLAHLLASAADSEKGLKRTLGATNLVALGIGAIIGAGLFVRTAAAAAEASGPAVTLSFIVAAIGCAFAGLCYAEFASMIPIAGSAYAYSYVTMGELVAWIIGWALIMEYALGAATVSIAWSEYLNNLLGGSIPYEWCHSPFESLHKVTGQDSINQIAAFNADFIKAAKDGSLILTEGQFAQLPANLSGLVQVTSGIINAPALIILLALTLLLIKGTQESAIVNAIIVFIKVAIVLLFIALGWQFINPDNHTPYLIPQGTPGHDSVFKWGWGGVLGGAAIVFFAFIGFDAVSTAAQEAKNPKRDMPIGILGSLVVCTILYILFGHVLTGVAPWQEFKTAGKEASVAYAIQTYMTGYSWLATAVTVAILAGFSSVILVMLMGQSRIFYTMSNDGLIPKAFGDLHPKFKTPYKANWLLFIFVGLFAAFVPGSVAGDLTSFGTLFAFVLVSAGVWIMRRTDPQIERPFRTPLVPIVPILGVLICTGMIIALDIQTLKVAMIWMVVGLVIYFVYSRKNSKLNEPGHKPGEILPKAADFD</sequence>
<keyword evidence="2" id="KW-0813">Transport</keyword>
<comment type="caution">
    <text evidence="7">The sequence shown here is derived from an EMBL/GenBank/DDBJ whole genome shotgun (WGS) entry which is preliminary data.</text>
</comment>
<dbReference type="PANTHER" id="PTHR43243:SF4">
    <property type="entry name" value="CATIONIC AMINO ACID TRANSPORTER 4"/>
    <property type="match status" value="1"/>
</dbReference>
<evidence type="ECO:0000313" key="8">
    <source>
        <dbReference type="Proteomes" id="UP000031408"/>
    </source>
</evidence>
<keyword evidence="4 6" id="KW-1133">Transmembrane helix</keyword>
<feature type="transmembrane region" description="Helical" evidence="6">
    <location>
        <begin position="60"/>
        <end position="82"/>
    </location>
</feature>
<accession>A0A0C1LCG0</accession>
<dbReference type="Pfam" id="PF13520">
    <property type="entry name" value="AA_permease_2"/>
    <property type="match status" value="1"/>
</dbReference>
<feature type="transmembrane region" description="Helical" evidence="6">
    <location>
        <begin position="499"/>
        <end position="516"/>
    </location>
</feature>
<evidence type="ECO:0000256" key="1">
    <source>
        <dbReference type="ARBA" id="ARBA00004141"/>
    </source>
</evidence>
<feature type="transmembrane region" description="Helical" evidence="6">
    <location>
        <begin position="443"/>
        <end position="461"/>
    </location>
</feature>
<feature type="transmembrane region" description="Helical" evidence="6">
    <location>
        <begin position="362"/>
        <end position="385"/>
    </location>
</feature>
<dbReference type="STRING" id="1349421.OI18_18210"/>